<evidence type="ECO:0000256" key="3">
    <source>
        <dbReference type="ARBA" id="ARBA00022723"/>
    </source>
</evidence>
<dbReference type="Gene3D" id="3.40.720.10">
    <property type="entry name" value="Alkaline Phosphatase, subunit A"/>
    <property type="match status" value="1"/>
</dbReference>
<dbReference type="PANTHER" id="PTHR45953">
    <property type="entry name" value="IDURONATE 2-SULFATASE"/>
    <property type="match status" value="1"/>
</dbReference>
<name>A0ABV5GYX9_9FLAO</name>
<evidence type="ECO:0000256" key="7">
    <source>
        <dbReference type="SAM" id="SignalP"/>
    </source>
</evidence>
<evidence type="ECO:0000259" key="8">
    <source>
        <dbReference type="Pfam" id="PF00884"/>
    </source>
</evidence>
<organism evidence="9 10">
    <name type="scientific">Algibacter miyuki</name>
    <dbReference type="NCBI Taxonomy" id="1306933"/>
    <lineage>
        <taxon>Bacteria</taxon>
        <taxon>Pseudomonadati</taxon>
        <taxon>Bacteroidota</taxon>
        <taxon>Flavobacteriia</taxon>
        <taxon>Flavobacteriales</taxon>
        <taxon>Flavobacteriaceae</taxon>
        <taxon>Algibacter</taxon>
    </lineage>
</organism>
<evidence type="ECO:0000256" key="5">
    <source>
        <dbReference type="ARBA" id="ARBA00022801"/>
    </source>
</evidence>
<keyword evidence="10" id="KW-1185">Reference proteome</keyword>
<dbReference type="Proteomes" id="UP001589590">
    <property type="component" value="Unassembled WGS sequence"/>
</dbReference>
<accession>A0ABV5GYX9</accession>
<dbReference type="PANTHER" id="PTHR45953:SF1">
    <property type="entry name" value="IDURONATE 2-SULFATASE"/>
    <property type="match status" value="1"/>
</dbReference>
<reference evidence="9 10" key="1">
    <citation type="submission" date="2024-09" db="EMBL/GenBank/DDBJ databases">
        <authorList>
            <person name="Sun Q."/>
            <person name="Mori K."/>
        </authorList>
    </citation>
    <scope>NUCLEOTIDE SEQUENCE [LARGE SCALE GENOMIC DNA]</scope>
    <source>
        <strain evidence="9 10">CECT 8300</strain>
    </source>
</reference>
<evidence type="ECO:0000313" key="9">
    <source>
        <dbReference type="EMBL" id="MFB9104847.1"/>
    </source>
</evidence>
<gene>
    <name evidence="9" type="ORF">ACFFU1_08045</name>
</gene>
<evidence type="ECO:0000256" key="1">
    <source>
        <dbReference type="ARBA" id="ARBA00001913"/>
    </source>
</evidence>
<dbReference type="InterPro" id="IPR017850">
    <property type="entry name" value="Alkaline_phosphatase_core_sf"/>
</dbReference>
<keyword evidence="3" id="KW-0479">Metal-binding</keyword>
<evidence type="ECO:0000256" key="4">
    <source>
        <dbReference type="ARBA" id="ARBA00022729"/>
    </source>
</evidence>
<dbReference type="InterPro" id="IPR000917">
    <property type="entry name" value="Sulfatase_N"/>
</dbReference>
<dbReference type="EMBL" id="JBHMFA010000005">
    <property type="protein sequence ID" value="MFB9104847.1"/>
    <property type="molecule type" value="Genomic_DNA"/>
</dbReference>
<dbReference type="SUPFAM" id="SSF53649">
    <property type="entry name" value="Alkaline phosphatase-like"/>
    <property type="match status" value="1"/>
</dbReference>
<comment type="caution">
    <text evidence="9">The sequence shown here is derived from an EMBL/GenBank/DDBJ whole genome shotgun (WGS) entry which is preliminary data.</text>
</comment>
<feature type="chain" id="PRO_5047380314" evidence="7">
    <location>
        <begin position="36"/>
        <end position="467"/>
    </location>
</feature>
<dbReference type="Pfam" id="PF00884">
    <property type="entry name" value="Sulfatase"/>
    <property type="match status" value="1"/>
</dbReference>
<keyword evidence="4 7" id="KW-0732">Signal</keyword>
<comment type="similarity">
    <text evidence="2">Belongs to the sulfatase family.</text>
</comment>
<evidence type="ECO:0000256" key="6">
    <source>
        <dbReference type="ARBA" id="ARBA00022837"/>
    </source>
</evidence>
<comment type="cofactor">
    <cofactor evidence="1">
        <name>Ca(2+)</name>
        <dbReference type="ChEBI" id="CHEBI:29108"/>
    </cofactor>
</comment>
<protein>
    <submittedName>
        <fullName evidence="9">Sulfatase</fullName>
    </submittedName>
</protein>
<feature type="signal peptide" evidence="7">
    <location>
        <begin position="1"/>
        <end position="35"/>
    </location>
</feature>
<sequence>MQNTSDTLRTKQFKRMKGNLLLCLIISTLSHFCNAQGQPNILFISVDDLNDFPAYANRYEGAITPNLDKLARQGTVFNKAYCQYAVCGPSRASVMSGVHPNKLSGSLNDDEVVQKSTRKLGSELMHTWFQNNGYKTLAVGKILHSHLPDGTLDDTGGRGLFSSGLGKLKRNWHQNGTMTDWAKGPETDEQMPDHQAANWAVDKLKEKHDKPFFLMVGFLRPHNPWYVPEKWWDMYDREKIKLPPYKKDDLDDIPKLGLKNIKKQMPRTEWAIETDQWRNIVHSYLASITFVDHQIGKVIQALEESQYSDNTIIVLWSDHGYQMGEKNTFQKASLWERSTHVPLIFAGNGVPKGKSSDRVVSLLDIYPTLVEMSGLPENSKNEGRSLVPLIKEPSKIWPYPSVTGYGEDSYAVQNERYHYIQYADGSEELYDHKNDPNEWTNLAGKLNLTEIKADLAKHIIEVKSKDN</sequence>
<proteinExistence type="inferred from homology"/>
<dbReference type="RefSeq" id="WP_290273176.1">
    <property type="nucleotide sequence ID" value="NZ_JAUFQP010000013.1"/>
</dbReference>
<keyword evidence="6" id="KW-0106">Calcium</keyword>
<dbReference type="CDD" id="cd16030">
    <property type="entry name" value="iduronate-2-sulfatase"/>
    <property type="match status" value="1"/>
</dbReference>
<keyword evidence="5" id="KW-0378">Hydrolase</keyword>
<feature type="domain" description="Sulfatase N-terminal" evidence="8">
    <location>
        <begin position="39"/>
        <end position="374"/>
    </location>
</feature>
<evidence type="ECO:0000313" key="10">
    <source>
        <dbReference type="Proteomes" id="UP001589590"/>
    </source>
</evidence>
<evidence type="ECO:0000256" key="2">
    <source>
        <dbReference type="ARBA" id="ARBA00008779"/>
    </source>
</evidence>
<dbReference type="InterPro" id="IPR035874">
    <property type="entry name" value="IDS"/>
</dbReference>